<evidence type="ECO:0000256" key="1">
    <source>
        <dbReference type="SAM" id="Phobius"/>
    </source>
</evidence>
<evidence type="ECO:0000313" key="2">
    <source>
        <dbReference type="EMBL" id="EER45312.1"/>
    </source>
</evidence>
<feature type="transmembrane region" description="Helical" evidence="1">
    <location>
        <begin position="106"/>
        <end position="127"/>
    </location>
</feature>
<sequence>MSDSAYVHVAGFEEAGQVWKARTRRLNVGRSLLRSYHAQEQKHDTQDKGGRRDGKWRMAYEIGRRGPGDGRQGDDDIPLSTIDRAARLPSISIGAGLDRGTRAHGWSAVVAVVVAVVMIAGSSRWILRHGFAEGVA</sequence>
<keyword evidence="1" id="KW-1133">Transmembrane helix</keyword>
<dbReference type="VEuPathDB" id="FungiDB:HCDG_00891"/>
<reference evidence="3" key="1">
    <citation type="submission" date="2009-05" db="EMBL/GenBank/DDBJ databases">
        <title>The genome sequence of Ajellomyces capsulatus strain H143.</title>
        <authorList>
            <person name="Champion M."/>
            <person name="Cuomo C.A."/>
            <person name="Ma L.-J."/>
            <person name="Henn M.R."/>
            <person name="Sil A."/>
            <person name="Goldman B."/>
            <person name="Young S.K."/>
            <person name="Kodira C.D."/>
            <person name="Zeng Q."/>
            <person name="Koehrsen M."/>
            <person name="Alvarado L."/>
            <person name="Berlin A.M."/>
            <person name="Borenstein D."/>
            <person name="Chen Z."/>
            <person name="Engels R."/>
            <person name="Freedman E."/>
            <person name="Gellesch M."/>
            <person name="Goldberg J."/>
            <person name="Griggs A."/>
            <person name="Gujja S."/>
            <person name="Heiman D.I."/>
            <person name="Hepburn T.A."/>
            <person name="Howarth C."/>
            <person name="Jen D."/>
            <person name="Larson L."/>
            <person name="Lewis B."/>
            <person name="Mehta T."/>
            <person name="Park D."/>
            <person name="Pearson M."/>
            <person name="Roberts A."/>
            <person name="Saif S."/>
            <person name="Shea T.D."/>
            <person name="Shenoy N."/>
            <person name="Sisk P."/>
            <person name="Stolte C."/>
            <person name="Sykes S."/>
            <person name="Walk T."/>
            <person name="White J."/>
            <person name="Yandava C."/>
            <person name="Klein B."/>
            <person name="McEwen J.G."/>
            <person name="Puccia R."/>
            <person name="Goldman G.H."/>
            <person name="Felipe M.S."/>
            <person name="Nino-Vega G."/>
            <person name="San-Blas G."/>
            <person name="Taylor J.W."/>
            <person name="Mendoza L."/>
            <person name="Galagan J.E."/>
            <person name="Nusbaum C."/>
            <person name="Birren B.W."/>
        </authorList>
    </citation>
    <scope>NUCLEOTIDE SEQUENCE [LARGE SCALE GENOMIC DNA]</scope>
    <source>
        <strain evidence="3">H143</strain>
    </source>
</reference>
<keyword evidence="1" id="KW-0812">Transmembrane</keyword>
<keyword evidence="1" id="KW-0472">Membrane</keyword>
<dbReference type="HOGENOM" id="CLU_1874864_0_0_1"/>
<protein>
    <submittedName>
        <fullName evidence="2">Uncharacterized protein</fullName>
    </submittedName>
</protein>
<name>C6H2F9_AJECH</name>
<dbReference type="EMBL" id="GG692419">
    <property type="protein sequence ID" value="EER45312.1"/>
    <property type="molecule type" value="Genomic_DNA"/>
</dbReference>
<evidence type="ECO:0000313" key="3">
    <source>
        <dbReference type="Proteomes" id="UP000002624"/>
    </source>
</evidence>
<gene>
    <name evidence="2" type="ORF">HCDG_00891</name>
</gene>
<organism evidence="2 3">
    <name type="scientific">Ajellomyces capsulatus (strain H143)</name>
    <name type="common">Darling's disease fungus</name>
    <name type="synonym">Histoplasma capsulatum</name>
    <dbReference type="NCBI Taxonomy" id="544712"/>
    <lineage>
        <taxon>Eukaryota</taxon>
        <taxon>Fungi</taxon>
        <taxon>Dikarya</taxon>
        <taxon>Ascomycota</taxon>
        <taxon>Pezizomycotina</taxon>
        <taxon>Eurotiomycetes</taxon>
        <taxon>Eurotiomycetidae</taxon>
        <taxon>Onygenales</taxon>
        <taxon>Ajellomycetaceae</taxon>
        <taxon>Histoplasma</taxon>
    </lineage>
</organism>
<dbReference type="Proteomes" id="UP000002624">
    <property type="component" value="Unassembled WGS sequence"/>
</dbReference>
<accession>C6H2F9</accession>
<proteinExistence type="predicted"/>
<dbReference type="AlphaFoldDB" id="C6H2F9"/>